<protein>
    <submittedName>
        <fullName evidence="1">Uncharacterized protein</fullName>
    </submittedName>
</protein>
<gene>
    <name evidence="1" type="ORF">OCK72_04235</name>
</gene>
<dbReference type="EMBL" id="JAOXXL010000008">
    <property type="protein sequence ID" value="MCY7007864.1"/>
    <property type="molecule type" value="Genomic_DNA"/>
</dbReference>
<name>A0ABT4DKS8_FUSSI</name>
<dbReference type="RefSeq" id="WP_265151909.1">
    <property type="nucleotide sequence ID" value="NZ_JAOXXL010000008.1"/>
</dbReference>
<keyword evidence="2" id="KW-1185">Reference proteome</keyword>
<evidence type="ECO:0000313" key="2">
    <source>
        <dbReference type="Proteomes" id="UP001062738"/>
    </source>
</evidence>
<reference evidence="1" key="1">
    <citation type="submission" date="2022-09" db="EMBL/GenBank/DDBJ databases">
        <authorList>
            <person name="Zoaiter M."/>
        </authorList>
    </citation>
    <scope>NUCLEOTIDE SEQUENCE</scope>
    <source>
        <strain evidence="1">DSM 19848</strain>
    </source>
</reference>
<organism evidence="1 2">
    <name type="scientific">Fusobacterium simiae</name>
    <dbReference type="NCBI Taxonomy" id="855"/>
    <lineage>
        <taxon>Bacteria</taxon>
        <taxon>Fusobacteriati</taxon>
        <taxon>Fusobacteriota</taxon>
        <taxon>Fusobacteriia</taxon>
        <taxon>Fusobacteriales</taxon>
        <taxon>Fusobacteriaceae</taxon>
        <taxon>Fusobacterium</taxon>
    </lineage>
</organism>
<evidence type="ECO:0000313" key="1">
    <source>
        <dbReference type="EMBL" id="MCY7007864.1"/>
    </source>
</evidence>
<proteinExistence type="predicted"/>
<accession>A0ABT4DKS8</accession>
<sequence length="44" mass="5558">MKILTKLLLQYFLLLKDEDYNKNEYVEIRKDISNFWSREDIYQK</sequence>
<comment type="caution">
    <text evidence="1">The sequence shown here is derived from an EMBL/GenBank/DDBJ whole genome shotgun (WGS) entry which is preliminary data.</text>
</comment>
<dbReference type="Proteomes" id="UP001062738">
    <property type="component" value="Unassembled WGS sequence"/>
</dbReference>